<dbReference type="Gene3D" id="3.40.50.1000">
    <property type="entry name" value="HAD superfamily/HAD-like"/>
    <property type="match status" value="1"/>
</dbReference>
<evidence type="ECO:0000313" key="12">
    <source>
        <dbReference type="Proteomes" id="UP000774283"/>
    </source>
</evidence>
<evidence type="ECO:0000256" key="5">
    <source>
        <dbReference type="ARBA" id="ARBA00022967"/>
    </source>
</evidence>
<proteinExistence type="inferred from homology"/>
<dbReference type="SUPFAM" id="SSF56784">
    <property type="entry name" value="HAD-like"/>
    <property type="match status" value="1"/>
</dbReference>
<dbReference type="SUPFAM" id="SSF81665">
    <property type="entry name" value="Calcium ATPase, transmembrane domain M"/>
    <property type="match status" value="1"/>
</dbReference>
<dbReference type="PRINTS" id="PR00120">
    <property type="entry name" value="HATPASE"/>
</dbReference>
<dbReference type="PANTHER" id="PTHR48085:SF5">
    <property type="entry name" value="CADMIUM_ZINC-TRANSPORTING ATPASE HMA4-RELATED"/>
    <property type="match status" value="1"/>
</dbReference>
<dbReference type="SFLD" id="SFLDF00027">
    <property type="entry name" value="p-type_atpase"/>
    <property type="match status" value="1"/>
</dbReference>
<keyword evidence="8" id="KW-1003">Cell membrane</keyword>
<dbReference type="NCBIfam" id="TIGR01494">
    <property type="entry name" value="ATPase_P-type"/>
    <property type="match status" value="1"/>
</dbReference>
<dbReference type="Pfam" id="PF00702">
    <property type="entry name" value="Hydrolase"/>
    <property type="match status" value="1"/>
</dbReference>
<dbReference type="Gene3D" id="2.70.150.10">
    <property type="entry name" value="Calcium-transporting ATPase, cytoplasmic transduction domain A"/>
    <property type="match status" value="1"/>
</dbReference>
<organism evidence="11 12">
    <name type="scientific">Sanguibacter hominis ATCC BAA-789</name>
    <dbReference type="NCBI Taxonomy" id="1312740"/>
    <lineage>
        <taxon>Bacteria</taxon>
        <taxon>Bacillati</taxon>
        <taxon>Actinomycetota</taxon>
        <taxon>Actinomycetes</taxon>
        <taxon>Micrococcales</taxon>
        <taxon>Sanguibacteraceae</taxon>
        <taxon>Sanguibacter</taxon>
    </lineage>
</organism>
<dbReference type="NCBIfam" id="TIGR01525">
    <property type="entry name" value="ATPase-IB_hvy"/>
    <property type="match status" value="1"/>
</dbReference>
<dbReference type="InterPro" id="IPR008250">
    <property type="entry name" value="ATPase_P-typ_transduc_dom_A_sf"/>
</dbReference>
<dbReference type="InterPro" id="IPR044492">
    <property type="entry name" value="P_typ_ATPase_HD_dom"/>
</dbReference>
<dbReference type="GO" id="GO:0005886">
    <property type="term" value="C:plasma membrane"/>
    <property type="evidence" value="ECO:0007669"/>
    <property type="project" value="UniProtKB-SubCell"/>
</dbReference>
<dbReference type="SUPFAM" id="SSF81653">
    <property type="entry name" value="Calcium ATPase, transduction domain A"/>
    <property type="match status" value="1"/>
</dbReference>
<keyword evidence="12" id="KW-1185">Reference proteome</keyword>
<name>A0A9X5IR35_9MICO</name>
<dbReference type="AlphaFoldDB" id="A0A9X5IR35"/>
<keyword evidence="3 8" id="KW-0812">Transmembrane</keyword>
<dbReference type="InterPro" id="IPR023214">
    <property type="entry name" value="HAD_sf"/>
</dbReference>
<feature type="transmembrane region" description="Helical" evidence="8">
    <location>
        <begin position="563"/>
        <end position="582"/>
    </location>
</feature>
<dbReference type="PROSITE" id="PS00154">
    <property type="entry name" value="ATPASE_E1_E2"/>
    <property type="match status" value="1"/>
</dbReference>
<feature type="transmembrane region" description="Helical" evidence="8">
    <location>
        <begin position="68"/>
        <end position="93"/>
    </location>
</feature>
<dbReference type="InterPro" id="IPR059000">
    <property type="entry name" value="ATPase_P-type_domA"/>
</dbReference>
<feature type="domain" description="P-type ATPase A" evidence="10">
    <location>
        <begin position="119"/>
        <end position="217"/>
    </location>
</feature>
<dbReference type="InterPro" id="IPR027256">
    <property type="entry name" value="P-typ_ATPase_IB"/>
</dbReference>
<evidence type="ECO:0000259" key="10">
    <source>
        <dbReference type="Pfam" id="PF00122"/>
    </source>
</evidence>
<dbReference type="GO" id="GO:0005524">
    <property type="term" value="F:ATP binding"/>
    <property type="evidence" value="ECO:0007669"/>
    <property type="project" value="UniProtKB-UniRule"/>
</dbReference>
<dbReference type="GO" id="GO:0016887">
    <property type="term" value="F:ATP hydrolysis activity"/>
    <property type="evidence" value="ECO:0007669"/>
    <property type="project" value="InterPro"/>
</dbReference>
<evidence type="ECO:0000256" key="1">
    <source>
        <dbReference type="ARBA" id="ARBA00004651"/>
    </source>
</evidence>
<evidence type="ECO:0000256" key="4">
    <source>
        <dbReference type="ARBA" id="ARBA00022723"/>
    </source>
</evidence>
<comment type="caution">
    <text evidence="11">The sequence shown here is derived from an EMBL/GenBank/DDBJ whole genome shotgun (WGS) entry which is preliminary data.</text>
</comment>
<keyword evidence="8" id="KW-0547">Nucleotide-binding</keyword>
<feature type="transmembrane region" description="Helical" evidence="8">
    <location>
        <begin position="259"/>
        <end position="279"/>
    </location>
</feature>
<keyword evidence="6 8" id="KW-1133">Transmembrane helix</keyword>
<keyword evidence="8" id="KW-0067">ATP-binding</keyword>
<feature type="region of interest" description="Disordered" evidence="9">
    <location>
        <begin position="610"/>
        <end position="654"/>
    </location>
</feature>
<dbReference type="InterPro" id="IPR001757">
    <property type="entry name" value="P_typ_ATPase"/>
</dbReference>
<keyword evidence="5" id="KW-1278">Translocase</keyword>
<dbReference type="Gene3D" id="3.40.1110.10">
    <property type="entry name" value="Calcium-transporting ATPase, cytoplasmic domain N"/>
    <property type="match status" value="1"/>
</dbReference>
<dbReference type="GO" id="GO:0019829">
    <property type="term" value="F:ATPase-coupled monoatomic cation transmembrane transporter activity"/>
    <property type="evidence" value="ECO:0007669"/>
    <property type="project" value="InterPro"/>
</dbReference>
<protein>
    <submittedName>
        <fullName evidence="11">Cadmium-translocating P-type ATPase</fullName>
    </submittedName>
</protein>
<gene>
    <name evidence="11" type="primary">cadA</name>
    <name evidence="11" type="ORF">HF995_08425</name>
</gene>
<evidence type="ECO:0000256" key="7">
    <source>
        <dbReference type="ARBA" id="ARBA00023136"/>
    </source>
</evidence>
<evidence type="ECO:0000313" key="11">
    <source>
        <dbReference type="EMBL" id="NKX93290.1"/>
    </source>
</evidence>
<dbReference type="PANTHER" id="PTHR48085">
    <property type="entry name" value="CADMIUM/ZINC-TRANSPORTING ATPASE HMA2-RELATED"/>
    <property type="match status" value="1"/>
</dbReference>
<comment type="subcellular location">
    <subcellularLocation>
        <location evidence="1">Cell membrane</location>
        <topology evidence="1">Multi-pass membrane protein</topology>
    </subcellularLocation>
</comment>
<evidence type="ECO:0000256" key="9">
    <source>
        <dbReference type="SAM" id="MobiDB-lite"/>
    </source>
</evidence>
<dbReference type="InterPro" id="IPR023298">
    <property type="entry name" value="ATPase_P-typ_TM_dom_sf"/>
</dbReference>
<dbReference type="InterPro" id="IPR036412">
    <property type="entry name" value="HAD-like_sf"/>
</dbReference>
<dbReference type="Proteomes" id="UP000774283">
    <property type="component" value="Unassembled WGS sequence"/>
</dbReference>
<accession>A0A9X5IR35</accession>
<dbReference type="GO" id="GO:0015086">
    <property type="term" value="F:cadmium ion transmembrane transporter activity"/>
    <property type="evidence" value="ECO:0007669"/>
    <property type="project" value="TreeGrafter"/>
</dbReference>
<reference evidence="11 12" key="1">
    <citation type="submission" date="2020-04" db="EMBL/GenBank/DDBJ databases">
        <title>MicrobeNet Type strains.</title>
        <authorList>
            <person name="Nicholson A.C."/>
        </authorList>
    </citation>
    <scope>NUCLEOTIDE SEQUENCE [LARGE SCALE GENOMIC DNA]</scope>
    <source>
        <strain evidence="11 12">ATCC BAA-789</strain>
    </source>
</reference>
<evidence type="ECO:0000256" key="8">
    <source>
        <dbReference type="RuleBase" id="RU362081"/>
    </source>
</evidence>
<comment type="similarity">
    <text evidence="2 8">Belongs to the cation transport ATPase (P-type) (TC 3.A.3) family. Type IB subfamily.</text>
</comment>
<dbReference type="EMBL" id="JAAXOW010000002">
    <property type="protein sequence ID" value="NKX93290.1"/>
    <property type="molecule type" value="Genomic_DNA"/>
</dbReference>
<sequence>MAFIVRAGRRYPWVVATLVVGVLGGVLSMLSYGRATTLLLGGFAILVAARSAWSMVRELREGTFGVDILAVTAIGASVAVGELWAALVIVLMLTGGEALEDYAAFRARADLSALLERAPQVAHRTRADGTLEDVPVDEVTEGEQVVVRPGEVVPVDGTLESAAGELDESSLTGESLPVERVAGDVVLSGGVNGSVPLTLRVLRPARESQYQQIVALVAEASASRAPMVRLADRYAIPFTALSLAIAGVAWWWSGDAVRFAEVLVVATPCPLIIAAPVAFMAGMSRAARKGVIVKSSATLEQLYRAKAVAFDKTGTLTRGAPRLSDVRAAEGTDVDEMLRLAASAEQLSSHVLASAMIDGAVERGLALSSASAGHEATANGVTATVDGREVVVGKRTFVAEATGHDVPAPELGAGELAVHVGIDGVYAGALVLSDEIRPTSRDTVAALRRAGVNHVVMLTGDGAQTAAHVAAEIGIDDVRSDCLPADKVDAVVGLTDRPVVMVGDGVNDAPVLAAADVGIAMGARGSTAASESADVVILQDEVALVATALTVGRDTVRVALQSIGVGIALSVALMVVAAFGALPAVVGAWFQEGVDAVAILWALRAAGGARDRATRPRPQPRGAASGSPDASPGAALHRSREGSPLEATSPHSAG</sequence>
<evidence type="ECO:0000256" key="6">
    <source>
        <dbReference type="ARBA" id="ARBA00022989"/>
    </source>
</evidence>
<dbReference type="SFLD" id="SFLDG00002">
    <property type="entry name" value="C1.7:_P-type_atpase_like"/>
    <property type="match status" value="1"/>
</dbReference>
<keyword evidence="4 8" id="KW-0479">Metal-binding</keyword>
<evidence type="ECO:0000256" key="2">
    <source>
        <dbReference type="ARBA" id="ARBA00006024"/>
    </source>
</evidence>
<dbReference type="NCBIfam" id="TIGR01512">
    <property type="entry name" value="ATPase-IB2_Cd"/>
    <property type="match status" value="1"/>
</dbReference>
<keyword evidence="7 8" id="KW-0472">Membrane</keyword>
<dbReference type="SFLD" id="SFLDS00003">
    <property type="entry name" value="Haloacid_Dehalogenase"/>
    <property type="match status" value="1"/>
</dbReference>
<dbReference type="InterPro" id="IPR023299">
    <property type="entry name" value="ATPase_P-typ_cyto_dom_N"/>
</dbReference>
<dbReference type="GO" id="GO:0046872">
    <property type="term" value="F:metal ion binding"/>
    <property type="evidence" value="ECO:0007669"/>
    <property type="project" value="UniProtKB-KW"/>
</dbReference>
<feature type="compositionally biased region" description="Low complexity" evidence="9">
    <location>
        <begin position="620"/>
        <end position="635"/>
    </location>
</feature>
<dbReference type="InterPro" id="IPR051014">
    <property type="entry name" value="Cation_Transport_ATPase_IB"/>
</dbReference>
<dbReference type="InterPro" id="IPR018303">
    <property type="entry name" value="ATPase_P-typ_P_site"/>
</dbReference>
<evidence type="ECO:0000256" key="3">
    <source>
        <dbReference type="ARBA" id="ARBA00022692"/>
    </source>
</evidence>
<dbReference type="PRINTS" id="PR00119">
    <property type="entry name" value="CATATPASE"/>
</dbReference>
<feature type="transmembrane region" description="Helical" evidence="8">
    <location>
        <begin position="234"/>
        <end position="253"/>
    </location>
</feature>
<feature type="transmembrane region" description="Helical" evidence="8">
    <location>
        <begin position="12"/>
        <end position="30"/>
    </location>
</feature>
<dbReference type="Pfam" id="PF00122">
    <property type="entry name" value="E1-E2_ATPase"/>
    <property type="match status" value="1"/>
</dbReference>